<dbReference type="PANTHER" id="PTHR11079">
    <property type="entry name" value="CYTOSINE DEAMINASE FAMILY MEMBER"/>
    <property type="match status" value="1"/>
</dbReference>
<accession>A0A645EC39</accession>
<proteinExistence type="predicted"/>
<evidence type="ECO:0000313" key="2">
    <source>
        <dbReference type="EMBL" id="MPM98901.1"/>
    </source>
</evidence>
<dbReference type="Gene3D" id="3.40.140.10">
    <property type="entry name" value="Cytidine Deaminase, domain 2"/>
    <property type="match status" value="1"/>
</dbReference>
<dbReference type="GO" id="GO:0046872">
    <property type="term" value="F:metal ion binding"/>
    <property type="evidence" value="ECO:0007669"/>
    <property type="project" value="UniProtKB-KW"/>
</dbReference>
<dbReference type="PANTHER" id="PTHR11079:SF162">
    <property type="entry name" value="RIBOFLAVIN BIOSYNTHESIS PROTEIN PYRD, CHLOROPLASTIC"/>
    <property type="match status" value="1"/>
</dbReference>
<dbReference type="AlphaFoldDB" id="A0A645EC39"/>
<feature type="domain" description="CMP/dCMP-type deaminase" evidence="1">
    <location>
        <begin position="1"/>
        <end position="54"/>
    </location>
</feature>
<sequence length="84" mass="9893">MKSKRLDDCYLYTTFEPCPMCTSAVIWAKMKGIVFGANMNDETEQCPQRIKIRCFNIIKKGTPKLELYSNFMRKECKELLKLCR</sequence>
<dbReference type="InterPro" id="IPR016193">
    <property type="entry name" value="Cytidine_deaminase-like"/>
</dbReference>
<dbReference type="SUPFAM" id="SSF53927">
    <property type="entry name" value="Cytidine deaminase-like"/>
    <property type="match status" value="1"/>
</dbReference>
<dbReference type="InterPro" id="IPR002125">
    <property type="entry name" value="CMP_dCMP_dom"/>
</dbReference>
<keyword evidence="2" id="KW-0378">Hydrolase</keyword>
<dbReference type="EMBL" id="VSSQ01045027">
    <property type="protein sequence ID" value="MPM98901.1"/>
    <property type="molecule type" value="Genomic_DNA"/>
</dbReference>
<dbReference type="EC" id="3.5.4.33" evidence="2"/>
<dbReference type="PROSITE" id="PS51747">
    <property type="entry name" value="CYT_DCMP_DEAMINASES_2"/>
    <property type="match status" value="1"/>
</dbReference>
<evidence type="ECO:0000259" key="1">
    <source>
        <dbReference type="PROSITE" id="PS51747"/>
    </source>
</evidence>
<protein>
    <submittedName>
        <fullName evidence="2">tRNA-specific adenosine deaminase</fullName>
        <ecNumber evidence="2">3.5.4.33</ecNumber>
    </submittedName>
</protein>
<reference evidence="2" key="1">
    <citation type="submission" date="2019-08" db="EMBL/GenBank/DDBJ databases">
        <authorList>
            <person name="Kucharzyk K."/>
            <person name="Murdoch R.W."/>
            <person name="Higgins S."/>
            <person name="Loffler F."/>
        </authorList>
    </citation>
    <scope>NUCLEOTIDE SEQUENCE</scope>
</reference>
<dbReference type="Pfam" id="PF14437">
    <property type="entry name" value="MafB19-deam"/>
    <property type="match status" value="1"/>
</dbReference>
<gene>
    <name evidence="2" type="primary">tadA_69</name>
    <name evidence="2" type="ORF">SDC9_146091</name>
</gene>
<dbReference type="GO" id="GO:0052717">
    <property type="term" value="F:tRNA-specific adenosine-34 deaminase activity"/>
    <property type="evidence" value="ECO:0007669"/>
    <property type="project" value="UniProtKB-EC"/>
</dbReference>
<organism evidence="2">
    <name type="scientific">bioreactor metagenome</name>
    <dbReference type="NCBI Taxonomy" id="1076179"/>
    <lineage>
        <taxon>unclassified sequences</taxon>
        <taxon>metagenomes</taxon>
        <taxon>ecological metagenomes</taxon>
    </lineage>
</organism>
<dbReference type="InterPro" id="IPR058535">
    <property type="entry name" value="MafB19-deam"/>
</dbReference>
<name>A0A645EC39_9ZZZZ</name>
<comment type="caution">
    <text evidence="2">The sequence shown here is derived from an EMBL/GenBank/DDBJ whole genome shotgun (WGS) entry which is preliminary data.</text>
</comment>
<dbReference type="GO" id="GO:0002100">
    <property type="term" value="P:tRNA wobble adenosine to inosine editing"/>
    <property type="evidence" value="ECO:0007669"/>
    <property type="project" value="InterPro"/>
</dbReference>